<organism evidence="1 2">
    <name type="scientific">Cucurbita argyrosperma subsp. sororia</name>
    <dbReference type="NCBI Taxonomy" id="37648"/>
    <lineage>
        <taxon>Eukaryota</taxon>
        <taxon>Viridiplantae</taxon>
        <taxon>Streptophyta</taxon>
        <taxon>Embryophyta</taxon>
        <taxon>Tracheophyta</taxon>
        <taxon>Spermatophyta</taxon>
        <taxon>Magnoliopsida</taxon>
        <taxon>eudicotyledons</taxon>
        <taxon>Gunneridae</taxon>
        <taxon>Pentapetalae</taxon>
        <taxon>rosids</taxon>
        <taxon>fabids</taxon>
        <taxon>Cucurbitales</taxon>
        <taxon>Cucurbitaceae</taxon>
        <taxon>Cucurbiteae</taxon>
        <taxon>Cucurbita</taxon>
    </lineage>
</organism>
<feature type="non-terminal residue" evidence="1">
    <location>
        <position position="1"/>
    </location>
</feature>
<dbReference type="AlphaFoldDB" id="A0AAV6MAD4"/>
<evidence type="ECO:0000313" key="2">
    <source>
        <dbReference type="Proteomes" id="UP000685013"/>
    </source>
</evidence>
<dbReference type="Proteomes" id="UP000685013">
    <property type="component" value="Chromosome 16"/>
</dbReference>
<comment type="caution">
    <text evidence="1">The sequence shown here is derived from an EMBL/GenBank/DDBJ whole genome shotgun (WGS) entry which is preliminary data.</text>
</comment>
<gene>
    <name evidence="1" type="ORF">SDJN03_25208</name>
</gene>
<keyword evidence="2" id="KW-1185">Reference proteome</keyword>
<evidence type="ECO:0000313" key="1">
    <source>
        <dbReference type="EMBL" id="KAG6577634.1"/>
    </source>
</evidence>
<accession>A0AAV6MAD4</accession>
<reference evidence="1 2" key="1">
    <citation type="journal article" date="2021" name="Hortic Res">
        <title>The domestication of Cucurbita argyrosperma as revealed by the genome of its wild relative.</title>
        <authorList>
            <person name="Barrera-Redondo J."/>
            <person name="Sanchez-de la Vega G."/>
            <person name="Aguirre-Liguori J.A."/>
            <person name="Castellanos-Morales G."/>
            <person name="Gutierrez-Guerrero Y.T."/>
            <person name="Aguirre-Dugua X."/>
            <person name="Aguirre-Planter E."/>
            <person name="Tenaillon M.I."/>
            <person name="Lira-Saade R."/>
            <person name="Eguiarte L.E."/>
        </authorList>
    </citation>
    <scope>NUCLEOTIDE SEQUENCE [LARGE SCALE GENOMIC DNA]</scope>
    <source>
        <strain evidence="1">JBR-2021</strain>
    </source>
</reference>
<name>A0AAV6MAD4_9ROSI</name>
<dbReference type="EMBL" id="JAGKQH010000016">
    <property type="protein sequence ID" value="KAG6577634.1"/>
    <property type="molecule type" value="Genomic_DNA"/>
</dbReference>
<sequence length="73" mass="7837">MGFLRCPTNPPNYLITAGASFDDLSVFMSLPTLPEVGSLEILALMVLLIFDKPHIKQSPASQKSTLNSVAAAF</sequence>
<protein>
    <submittedName>
        <fullName evidence="1">Uncharacterized protein</fullName>
    </submittedName>
</protein>
<proteinExistence type="predicted"/>